<feature type="binding site" evidence="4">
    <location>
        <position position="285"/>
    </location>
    <ligand>
        <name>Zn(2+)</name>
        <dbReference type="ChEBI" id="CHEBI:29105"/>
        <label>1</label>
        <note>catalytic</note>
    </ligand>
</feature>
<feature type="binding site" evidence="3">
    <location>
        <position position="227"/>
    </location>
    <ligand>
        <name>substrate</name>
    </ligand>
</feature>
<dbReference type="AlphaFoldDB" id="Q6LRX9"/>
<keyword evidence="1" id="KW-0645">Protease</keyword>
<evidence type="ECO:0000313" key="8">
    <source>
        <dbReference type="Proteomes" id="UP000000593"/>
    </source>
</evidence>
<feature type="binding site" evidence="4">
    <location>
        <position position="64"/>
    </location>
    <ligand>
        <name>Zn(2+)</name>
        <dbReference type="ChEBI" id="CHEBI:29105"/>
        <label>1</label>
        <note>catalytic</note>
    </ligand>
</feature>
<feature type="binding site" evidence="4">
    <location>
        <position position="62"/>
    </location>
    <ligand>
        <name>Zn(2+)</name>
        <dbReference type="ChEBI" id="CHEBI:29105"/>
        <label>1</label>
        <note>catalytic</note>
    </ligand>
</feature>
<dbReference type="EC" id="3.4.19.-" evidence="1"/>
<dbReference type="Pfam" id="PF01979">
    <property type="entry name" value="Amidohydro_1"/>
    <property type="match status" value="1"/>
</dbReference>
<feature type="binding site" evidence="4">
    <location>
        <position position="224"/>
    </location>
    <ligand>
        <name>Zn(2+)</name>
        <dbReference type="ChEBI" id="CHEBI:29105"/>
        <label>2</label>
        <note>catalytic</note>
    </ligand>
</feature>
<comment type="function">
    <text evidence="1">Catalyzes the hydrolytic cleavage of a subset of L-isoaspartyl (L-beta-aspartyl) dipeptides. Used to degrade proteins damaged by L-isoaspartyl residues formation.</text>
</comment>
<dbReference type="GO" id="GO:0005737">
    <property type="term" value="C:cytoplasm"/>
    <property type="evidence" value="ECO:0007669"/>
    <property type="project" value="UniProtKB-SubCell"/>
</dbReference>
<feature type="binding site" evidence="3">
    <location>
        <position position="289"/>
    </location>
    <ligand>
        <name>substrate</name>
    </ligand>
</feature>
<dbReference type="SUPFAM" id="SSF51556">
    <property type="entry name" value="Metallo-dependent hydrolases"/>
    <property type="match status" value="1"/>
</dbReference>
<dbReference type="GO" id="GO:0016810">
    <property type="term" value="F:hydrolase activity, acting on carbon-nitrogen (but not peptide) bonds"/>
    <property type="evidence" value="ECO:0007669"/>
    <property type="project" value="InterPro"/>
</dbReference>
<dbReference type="RefSeq" id="WP_011218268.1">
    <property type="nucleotide sequence ID" value="NC_006370.1"/>
</dbReference>
<comment type="similarity">
    <text evidence="1">Belongs to the peptidase M38 family.</text>
</comment>
<dbReference type="InterPro" id="IPR006680">
    <property type="entry name" value="Amidohydro-rel"/>
</dbReference>
<feature type="domain" description="Amidohydrolase-related" evidence="6">
    <location>
        <begin position="53"/>
        <end position="374"/>
    </location>
</feature>
<evidence type="ECO:0000256" key="1">
    <source>
        <dbReference type="PIRNR" id="PIRNR001238"/>
    </source>
</evidence>
<dbReference type="STRING" id="298386.PBPRA1536"/>
<feature type="binding site" description="via carbamate group" evidence="4">
    <location>
        <position position="156"/>
    </location>
    <ligand>
        <name>Zn(2+)</name>
        <dbReference type="ChEBI" id="CHEBI:29105"/>
        <label>2</label>
        <note>catalytic</note>
    </ligand>
</feature>
<dbReference type="Gene3D" id="2.30.40.10">
    <property type="entry name" value="Urease, subunit C, domain 1"/>
    <property type="match status" value="1"/>
</dbReference>
<name>Q6LRX9_PHOPR</name>
<dbReference type="HOGENOM" id="CLU_058216_0_0_6"/>
<feature type="binding site" evidence="3">
    <location>
        <position position="163"/>
    </location>
    <ligand>
        <name>substrate</name>
    </ligand>
</feature>
<comment type="subcellular location">
    <subcellularLocation>
        <location evidence="1">Cytoplasm</location>
    </subcellularLocation>
</comment>
<keyword evidence="8" id="KW-1185">Reference proteome</keyword>
<evidence type="ECO:0000256" key="3">
    <source>
        <dbReference type="PIRSR" id="PIRSR001238-2"/>
    </source>
</evidence>
<feature type="binding site" description="via carbamate group" evidence="4">
    <location>
        <position position="156"/>
    </location>
    <ligand>
        <name>Zn(2+)</name>
        <dbReference type="ChEBI" id="CHEBI:29105"/>
        <label>1</label>
        <note>catalytic</note>
    </ligand>
</feature>
<dbReference type="PANTHER" id="PTHR11647">
    <property type="entry name" value="HYDRANTOINASE/DIHYDROPYRIMIDINASE FAMILY MEMBER"/>
    <property type="match status" value="1"/>
</dbReference>
<evidence type="ECO:0000256" key="4">
    <source>
        <dbReference type="PIRSR" id="PIRSR001238-3"/>
    </source>
</evidence>
<dbReference type="NCBIfam" id="TIGR01975">
    <property type="entry name" value="isoAsp_dipep"/>
    <property type="match status" value="1"/>
</dbReference>
<dbReference type="InterPro" id="IPR010229">
    <property type="entry name" value="Pept_M38_dipep"/>
</dbReference>
<dbReference type="GO" id="GO:0046872">
    <property type="term" value="F:metal ion binding"/>
    <property type="evidence" value="ECO:0007669"/>
    <property type="project" value="UniProtKB-KW"/>
</dbReference>
<feature type="binding site" evidence="4">
    <location>
        <position position="195"/>
    </location>
    <ligand>
        <name>Zn(2+)</name>
        <dbReference type="ChEBI" id="CHEBI:29105"/>
        <label>2</label>
        <note>catalytic</note>
    </ligand>
</feature>
<dbReference type="GO" id="GO:0008237">
    <property type="term" value="F:metallopeptidase activity"/>
    <property type="evidence" value="ECO:0007669"/>
    <property type="project" value="UniProtKB-KW"/>
</dbReference>
<feature type="modified residue" description="N6-carboxylysine" evidence="5">
    <location>
        <position position="156"/>
    </location>
</feature>
<dbReference type="InterPro" id="IPR011059">
    <property type="entry name" value="Metal-dep_hydrolase_composite"/>
</dbReference>
<organism evidence="7 8">
    <name type="scientific">Photobacterium profundum (strain SS9)</name>
    <dbReference type="NCBI Taxonomy" id="298386"/>
    <lineage>
        <taxon>Bacteria</taxon>
        <taxon>Pseudomonadati</taxon>
        <taxon>Pseudomonadota</taxon>
        <taxon>Gammaproteobacteria</taxon>
        <taxon>Vibrionales</taxon>
        <taxon>Vibrionaceae</taxon>
        <taxon>Photobacterium</taxon>
    </lineage>
</organism>
<dbReference type="GO" id="GO:0006508">
    <property type="term" value="P:proteolysis"/>
    <property type="evidence" value="ECO:0007669"/>
    <property type="project" value="UniProtKB-KW"/>
</dbReference>
<dbReference type="eggNOG" id="COG0044">
    <property type="taxonomic scope" value="Bacteria"/>
</dbReference>
<dbReference type="InterPro" id="IPR032466">
    <property type="entry name" value="Metal_Hydrolase"/>
</dbReference>
<proteinExistence type="inferred from homology"/>
<dbReference type="MEROPS" id="M38.001"/>
<feature type="binding site" evidence="3">
    <location>
        <position position="131"/>
    </location>
    <ligand>
        <name>substrate</name>
    </ligand>
</feature>
<comment type="cofactor">
    <cofactor evidence="1 4">
        <name>Zn(2+)</name>
        <dbReference type="ChEBI" id="CHEBI:29105"/>
    </cofactor>
    <text evidence="1 4">Binds 2 Zn(2+) ions per subunit.</text>
</comment>
<feature type="active site" description="Proton acceptor" evidence="2">
    <location>
        <position position="285"/>
    </location>
</feature>
<gene>
    <name evidence="7" type="primary">SF4190</name>
    <name evidence="7" type="ordered locus">PBPRA1536</name>
</gene>
<dbReference type="PIRSF" id="PIRSF001238">
    <property type="entry name" value="IadA"/>
    <property type="match status" value="1"/>
</dbReference>
<dbReference type="InterPro" id="IPR050378">
    <property type="entry name" value="Metallo-dep_Hydrolases_sf"/>
</dbReference>
<dbReference type="Proteomes" id="UP000000593">
    <property type="component" value="Chromosome 1"/>
</dbReference>
<evidence type="ECO:0000256" key="5">
    <source>
        <dbReference type="PIRSR" id="PIRSR001238-50"/>
    </source>
</evidence>
<keyword evidence="1" id="KW-0482">Metalloprotease</keyword>
<dbReference type="Gene3D" id="3.20.20.140">
    <property type="entry name" value="Metal-dependent hydrolases"/>
    <property type="match status" value="1"/>
</dbReference>
<reference evidence="8" key="1">
    <citation type="journal article" date="2005" name="Science">
        <title>Life at depth: Photobacterium profundum genome sequence and expression analysis.</title>
        <authorList>
            <person name="Vezzi A."/>
            <person name="Campanaro S."/>
            <person name="D'Angelo M."/>
            <person name="Simonato F."/>
            <person name="Vitulo N."/>
            <person name="Lauro F.M."/>
            <person name="Cestaro A."/>
            <person name="Malacrida G."/>
            <person name="Simionati B."/>
            <person name="Cannata N."/>
            <person name="Romualdi C."/>
            <person name="Bartlett D.H."/>
            <person name="Valle G."/>
        </authorList>
    </citation>
    <scope>NUCLEOTIDE SEQUENCE [LARGE SCALE GENOMIC DNA]</scope>
    <source>
        <strain evidence="8">ATCC BAA-1253 / SS9</strain>
    </source>
</reference>
<accession>Q6LRX9</accession>
<evidence type="ECO:0000259" key="6">
    <source>
        <dbReference type="Pfam" id="PF01979"/>
    </source>
</evidence>
<comment type="PTM">
    <text evidence="1">Carboxylation allows a single lysine to coordinate two zinc ions.</text>
</comment>
<sequence>MLKLIKNGTVLTPKGFIKADILICNEKIICINAAITTSDLTLPYEELDASDQFVLPGIIDQHVHLIGGGGESGFSSRTPEVQVSKLVKAGITSVLGLLGTDSATRHVESLYAKAKALNEEGISAYMVTGSYRVPSPTITDSVYKDVVFIDTVLGCKIAIADHRASHPSVEELIRIASEVRVASMLANKPGIIVVHMGNSKKTLHLIDQVLESSDIPIKHFLPTHVNRNAYLLKDAIEFALKGGNIDLTSGIDPYLGANGAINPSKAVIQALEAGVNLEQLTLSSDGNGSIPEFDANGNISGMGVAGFDSLLNTIRELVAAGLPLDKSWNTVSNNVASRLKLDDRGCLDTNKMADLVFLNQADLALTLTMAKGKVLFKQGEYCVKGTFE</sequence>
<dbReference type="EMBL" id="CR378668">
    <property type="protein sequence ID" value="CAG19947.1"/>
    <property type="molecule type" value="Genomic_DNA"/>
</dbReference>
<feature type="binding site" evidence="3">
    <location>
        <position position="100"/>
    </location>
    <ligand>
        <name>substrate</name>
    </ligand>
</feature>
<keyword evidence="1" id="KW-0378">Hydrolase</keyword>
<feature type="binding site" evidence="3">
    <location>
        <begin position="69"/>
        <end position="71"/>
    </location>
    <ligand>
        <name>substrate</name>
    </ligand>
</feature>
<keyword evidence="1 4" id="KW-0479">Metal-binding</keyword>
<dbReference type="SUPFAM" id="SSF51338">
    <property type="entry name" value="Composite domain of metallo-dependent hydrolases"/>
    <property type="match status" value="1"/>
</dbReference>
<dbReference type="PANTHER" id="PTHR11647:SF1">
    <property type="entry name" value="COLLAPSIN RESPONSE MEDIATOR PROTEIN"/>
    <property type="match status" value="1"/>
</dbReference>
<dbReference type="GO" id="GO:0008798">
    <property type="term" value="F:beta-aspartyl-peptidase activity"/>
    <property type="evidence" value="ECO:0007669"/>
    <property type="project" value="InterPro"/>
</dbReference>
<evidence type="ECO:0000313" key="7">
    <source>
        <dbReference type="EMBL" id="CAG19947.1"/>
    </source>
</evidence>
<protein>
    <recommendedName>
        <fullName evidence="1">Isoaspartyl dipeptidase</fullName>
        <ecNumber evidence="1">3.4.19.-</ecNumber>
    </recommendedName>
</protein>
<comment type="PTM">
    <text evidence="5">Carbamylation allows a single lysine to coordinate two zinc ions.</text>
</comment>
<evidence type="ECO:0000256" key="2">
    <source>
        <dbReference type="PIRSR" id="PIRSR001238-1"/>
    </source>
</evidence>
<dbReference type="KEGG" id="ppr:PBPRA1536"/>
<keyword evidence="1 4" id="KW-0862">Zinc</keyword>